<dbReference type="Pfam" id="PF02790">
    <property type="entry name" value="COX2_TM"/>
    <property type="match status" value="1"/>
</dbReference>
<keyword evidence="6 16" id="KW-0812">Transmembrane</keyword>
<dbReference type="Gene3D" id="1.10.287.90">
    <property type="match status" value="1"/>
</dbReference>
<dbReference type="InterPro" id="IPR002429">
    <property type="entry name" value="CcO_II-like_C"/>
</dbReference>
<dbReference type="GO" id="GO:0005743">
    <property type="term" value="C:mitochondrial inner membrane"/>
    <property type="evidence" value="ECO:0007669"/>
    <property type="project" value="UniProtKB-SubCell"/>
</dbReference>
<comment type="cofactor">
    <cofactor evidence="16">
        <name>Cu cation</name>
        <dbReference type="ChEBI" id="CHEBI:23378"/>
    </cofactor>
    <text evidence="16">Binds a copper A center.</text>
</comment>
<feature type="domain" description="Cytochrome oxidase subunit II transmembrane region profile" evidence="19">
    <location>
        <begin position="1"/>
        <end position="91"/>
    </location>
</feature>
<keyword evidence="5 16" id="KW-0679">Respiratory chain</keyword>
<dbReference type="SUPFAM" id="SSF81464">
    <property type="entry name" value="Cytochrome c oxidase subunit II-like, transmembrane region"/>
    <property type="match status" value="1"/>
</dbReference>
<dbReference type="InterPro" id="IPR001505">
    <property type="entry name" value="Copper_CuA"/>
</dbReference>
<reference evidence="20" key="1">
    <citation type="journal article" date="2008" name="Gene">
        <title>Phylogenetic information from three mitochondrial genomes of Terebelliformia (Annelida) worms and duplication of the methionine tRNA.</title>
        <authorList>
            <person name="Zhong M."/>
            <person name="Struck T.H."/>
            <person name="Halanych K.M."/>
        </authorList>
    </citation>
    <scope>NUCLEOTIDE SEQUENCE</scope>
</reference>
<evidence type="ECO:0000256" key="8">
    <source>
        <dbReference type="ARBA" id="ARBA00022792"/>
    </source>
</evidence>
<feature type="transmembrane region" description="Helical" evidence="17">
    <location>
        <begin position="21"/>
        <end position="43"/>
    </location>
</feature>
<evidence type="ECO:0000256" key="3">
    <source>
        <dbReference type="ARBA" id="ARBA00015946"/>
    </source>
</evidence>
<evidence type="ECO:0000256" key="15">
    <source>
        <dbReference type="ARBA" id="ARBA00049512"/>
    </source>
</evidence>
<evidence type="ECO:0000256" key="2">
    <source>
        <dbReference type="ARBA" id="ARBA00007866"/>
    </source>
</evidence>
<dbReference type="Gene3D" id="2.60.40.420">
    <property type="entry name" value="Cupredoxins - blue copper proteins"/>
    <property type="match status" value="1"/>
</dbReference>
<evidence type="ECO:0000256" key="4">
    <source>
        <dbReference type="ARBA" id="ARBA00022448"/>
    </source>
</evidence>
<dbReference type="PRINTS" id="PR01166">
    <property type="entry name" value="CYCOXIDASEII"/>
</dbReference>
<comment type="subcellular location">
    <subcellularLocation>
        <location evidence="1 16">Mitochondrion inner membrane</location>
        <topology evidence="1 16">Multi-pass membrane protein</topology>
    </subcellularLocation>
</comment>
<dbReference type="InterPro" id="IPR011759">
    <property type="entry name" value="Cyt_c_oxidase_su2_TM_dom"/>
</dbReference>
<evidence type="ECO:0000256" key="10">
    <source>
        <dbReference type="ARBA" id="ARBA00022967"/>
    </source>
</evidence>
<dbReference type="InterPro" id="IPR036257">
    <property type="entry name" value="Cyt_c_oxidase_su2_TM_sf"/>
</dbReference>
<dbReference type="InterPro" id="IPR008972">
    <property type="entry name" value="Cupredoxin"/>
</dbReference>
<evidence type="ECO:0000256" key="11">
    <source>
        <dbReference type="ARBA" id="ARBA00022982"/>
    </source>
</evidence>
<comment type="catalytic activity">
    <reaction evidence="15">
        <text>4 Fe(II)-[cytochrome c] + O2 + 8 H(+)(in) = 4 Fe(III)-[cytochrome c] + 2 H2O + 4 H(+)(out)</text>
        <dbReference type="Rhea" id="RHEA:11436"/>
        <dbReference type="Rhea" id="RHEA-COMP:10350"/>
        <dbReference type="Rhea" id="RHEA-COMP:14399"/>
        <dbReference type="ChEBI" id="CHEBI:15377"/>
        <dbReference type="ChEBI" id="CHEBI:15378"/>
        <dbReference type="ChEBI" id="CHEBI:15379"/>
        <dbReference type="ChEBI" id="CHEBI:29033"/>
        <dbReference type="ChEBI" id="CHEBI:29034"/>
        <dbReference type="EC" id="7.1.1.9"/>
    </reaction>
    <physiologicalReaction direction="left-to-right" evidence="15">
        <dbReference type="Rhea" id="RHEA:11437"/>
    </physiologicalReaction>
</comment>
<evidence type="ECO:0000259" key="19">
    <source>
        <dbReference type="PROSITE" id="PS50999"/>
    </source>
</evidence>
<comment type="similarity">
    <text evidence="2 16">Belongs to the cytochrome c oxidase subunit 2 family.</text>
</comment>
<name>B3TJY4_ECLVA</name>
<protein>
    <recommendedName>
        <fullName evidence="3 16">Cytochrome c oxidase subunit 2</fullName>
    </recommendedName>
</protein>
<evidence type="ECO:0000256" key="5">
    <source>
        <dbReference type="ARBA" id="ARBA00022660"/>
    </source>
</evidence>
<keyword evidence="13 16" id="KW-0186">Copper</keyword>
<dbReference type="GO" id="GO:0042773">
    <property type="term" value="P:ATP synthesis coupled electron transport"/>
    <property type="evidence" value="ECO:0007669"/>
    <property type="project" value="TreeGrafter"/>
</dbReference>
<proteinExistence type="inferred from homology"/>
<keyword evidence="10" id="KW-1278">Translocase</keyword>
<keyword evidence="8 16" id="KW-0999">Mitochondrion inner membrane</keyword>
<dbReference type="PROSITE" id="PS50999">
    <property type="entry name" value="COX2_TM"/>
    <property type="match status" value="1"/>
</dbReference>
<evidence type="ECO:0000256" key="6">
    <source>
        <dbReference type="ARBA" id="ARBA00022692"/>
    </source>
</evidence>
<keyword evidence="9" id="KW-0460">Magnesium</keyword>
<dbReference type="InterPro" id="IPR034210">
    <property type="entry name" value="CcO_II_C"/>
</dbReference>
<accession>B3TJY4</accession>
<keyword evidence="12 17" id="KW-1133">Transmembrane helix</keyword>
<dbReference type="EMBL" id="EU239687">
    <property type="protein sequence ID" value="ABW76490.1"/>
    <property type="molecule type" value="Genomic_DNA"/>
</dbReference>
<dbReference type="InterPro" id="IPR045187">
    <property type="entry name" value="CcO_II"/>
</dbReference>
<evidence type="ECO:0000256" key="12">
    <source>
        <dbReference type="ARBA" id="ARBA00022989"/>
    </source>
</evidence>
<dbReference type="GO" id="GO:0004129">
    <property type="term" value="F:cytochrome-c oxidase activity"/>
    <property type="evidence" value="ECO:0007669"/>
    <property type="project" value="UniProtKB-EC"/>
</dbReference>
<evidence type="ECO:0000256" key="17">
    <source>
        <dbReference type="SAM" id="Phobius"/>
    </source>
</evidence>
<organism evidence="20">
    <name type="scientific">Eclysippe vanelli</name>
    <name type="common">Polychaete worm</name>
    <dbReference type="NCBI Taxonomy" id="479700"/>
    <lineage>
        <taxon>Eukaryota</taxon>
        <taxon>Metazoa</taxon>
        <taxon>Spiralia</taxon>
        <taxon>Lophotrochozoa</taxon>
        <taxon>Annelida</taxon>
        <taxon>Polychaeta</taxon>
        <taxon>Sedentaria</taxon>
        <taxon>Canalipalpata</taxon>
        <taxon>Terebellida</taxon>
        <taxon>Terebelliformia</taxon>
        <taxon>Ampharetidae</taxon>
        <taxon>Eclysippe</taxon>
    </lineage>
</organism>
<evidence type="ECO:0000313" key="20">
    <source>
        <dbReference type="EMBL" id="ABW76490.1"/>
    </source>
</evidence>
<gene>
    <name evidence="20" type="primary">COX2</name>
</gene>
<feature type="transmembrane region" description="Helical" evidence="17">
    <location>
        <begin position="63"/>
        <end position="85"/>
    </location>
</feature>
<evidence type="ECO:0000256" key="14">
    <source>
        <dbReference type="ARBA" id="ARBA00023136"/>
    </source>
</evidence>
<keyword evidence="11 16" id="KW-0249">Electron transport</keyword>
<evidence type="ECO:0000256" key="7">
    <source>
        <dbReference type="ARBA" id="ARBA00022723"/>
    </source>
</evidence>
<sequence length="228" mass="25821">MANWAQLSFQDPASPVMMQLVYFHDHACLILILVLCYVMTAFYSLLTNGFMSRFVLEAQVIELIWTIVPAFILLFLAFPSLYLLYTMDELLNPSMTFKAIGHQWYWSYEYSDVCDLAFDSYMLSDNVLSSGECRLLEVDHRTVLPVNLNIRAVITAADVIHAWTVPSLGVKVDAVPGRLNQIGFLSLRSGVFYGQCSEICGANHSFMPISIEMVPFSIFSSWLNLNTE</sequence>
<dbReference type="PANTHER" id="PTHR22888:SF9">
    <property type="entry name" value="CYTOCHROME C OXIDASE SUBUNIT 2"/>
    <property type="match status" value="1"/>
</dbReference>
<keyword evidence="16 20" id="KW-0496">Mitochondrion</keyword>
<evidence type="ECO:0000256" key="1">
    <source>
        <dbReference type="ARBA" id="ARBA00004448"/>
    </source>
</evidence>
<keyword evidence="7 16" id="KW-0479">Metal-binding</keyword>
<dbReference type="AlphaFoldDB" id="B3TJY4"/>
<evidence type="ECO:0000259" key="18">
    <source>
        <dbReference type="PROSITE" id="PS50857"/>
    </source>
</evidence>
<dbReference type="PROSITE" id="PS00078">
    <property type="entry name" value="COX2"/>
    <property type="match status" value="1"/>
</dbReference>
<dbReference type="CDD" id="cd13912">
    <property type="entry name" value="CcO_II_C"/>
    <property type="match status" value="1"/>
</dbReference>
<dbReference type="FunFam" id="2.60.40.420:FF:000001">
    <property type="entry name" value="Cytochrome c oxidase subunit 2"/>
    <property type="match status" value="1"/>
</dbReference>
<geneLocation type="mitochondrion" evidence="20"/>
<dbReference type="SUPFAM" id="SSF49503">
    <property type="entry name" value="Cupredoxins"/>
    <property type="match status" value="1"/>
</dbReference>
<dbReference type="PROSITE" id="PS50857">
    <property type="entry name" value="COX2_CUA"/>
    <property type="match status" value="1"/>
</dbReference>
<evidence type="ECO:0000256" key="16">
    <source>
        <dbReference type="RuleBase" id="RU000457"/>
    </source>
</evidence>
<keyword evidence="14 16" id="KW-0472">Membrane</keyword>
<comment type="function">
    <text evidence="16">Component of the cytochrome c oxidase, the last enzyme in the mitochondrial electron transport chain which drives oxidative phosphorylation. The respiratory chain contains 3 multisubunit complexes succinate dehydrogenase (complex II, CII), ubiquinol-cytochrome c oxidoreductase (cytochrome b-c1 complex, complex III, CIII) and cytochrome c oxidase (complex IV, CIV), that cooperate to transfer electrons derived from NADH and succinate to molecular oxygen, creating an electrochemical gradient over the inner membrane that drives transmembrane transport and the ATP synthase. Cytochrome c oxidase is the component of the respiratory chain that catalyzes the reduction of oxygen to water. Electrons originating from reduced cytochrome c in the intermembrane space (IMS) are transferred via the dinuclear copper A center (CU(A)) of subunit 2 and heme A of subunit 1 to the active site in subunit 1, a binuclear center (BNC) formed by heme A3 and copper B (CU(B)). The BNC reduces molecular oxygen to 2 water molecules using 4 electrons from cytochrome c in the IMS and 4 protons from the mitochondrial matrix.</text>
</comment>
<dbReference type="Pfam" id="PF00116">
    <property type="entry name" value="COX2"/>
    <property type="match status" value="1"/>
</dbReference>
<evidence type="ECO:0000256" key="9">
    <source>
        <dbReference type="ARBA" id="ARBA00022842"/>
    </source>
</evidence>
<keyword evidence="4 16" id="KW-0813">Transport</keyword>
<dbReference type="PANTHER" id="PTHR22888">
    <property type="entry name" value="CYTOCHROME C OXIDASE, SUBUNIT II"/>
    <property type="match status" value="1"/>
</dbReference>
<evidence type="ECO:0000256" key="13">
    <source>
        <dbReference type="ARBA" id="ARBA00023008"/>
    </source>
</evidence>
<feature type="domain" description="Cytochrome oxidase subunit II copper A binding" evidence="18">
    <location>
        <begin position="92"/>
        <end position="225"/>
    </location>
</feature>
<dbReference type="GO" id="GO:0005507">
    <property type="term" value="F:copper ion binding"/>
    <property type="evidence" value="ECO:0007669"/>
    <property type="project" value="InterPro"/>
</dbReference>